<evidence type="ECO:0000256" key="5">
    <source>
        <dbReference type="ARBA" id="ARBA00023136"/>
    </source>
</evidence>
<gene>
    <name evidence="14" type="ORF">D4764_05G0009550</name>
</gene>
<keyword evidence="10" id="KW-1133">Transmembrane helix</keyword>
<dbReference type="GO" id="GO:0036462">
    <property type="term" value="P:TRAIL-activated apoptotic signaling pathway"/>
    <property type="evidence" value="ECO:0007669"/>
    <property type="project" value="TreeGrafter"/>
</dbReference>
<dbReference type="InterPro" id="IPR052491">
    <property type="entry name" value="TNFRSF10"/>
</dbReference>
<keyword evidence="7" id="KW-0675">Receptor</keyword>
<dbReference type="GO" id="GO:0043065">
    <property type="term" value="P:positive regulation of apoptotic process"/>
    <property type="evidence" value="ECO:0007669"/>
    <property type="project" value="TreeGrafter"/>
</dbReference>
<accession>A0A5C6N1B0</accession>
<dbReference type="AlphaFoldDB" id="A0A5C6N1B0"/>
<feature type="repeat" description="TNFR-Cys" evidence="9">
    <location>
        <begin position="119"/>
        <end position="159"/>
    </location>
</feature>
<dbReference type="FunFam" id="2.10.50.10:FF:000004">
    <property type="entry name" value="Tumor necrosis factor receptor superfamily member 6"/>
    <property type="match status" value="1"/>
</dbReference>
<feature type="chain" id="PRO_5022996164" description="Tumor necrosis factor receptor superfamily member 10B" evidence="11">
    <location>
        <begin position="23"/>
        <end position="425"/>
    </location>
</feature>
<sequence>MVRLVSGAVLSLLIWLLMPTEAPPQSNLSLIGGRTRREVNCRDQQEYRSGGICCLTCPAGTYVTSPCRTSGQQGVCQECDDGTYMEHTNGLSQCFRCTQCRPDQEVLKQCAHTHNTECRCRPGRFCDPDQACELCKRCSRCGQDEETVRNCTPTANTECKKVRSSSAPPTVGVSVIVLLSLAAVAVIIFVVIFVCIWKRRKRAASQNLSEEQKTGHRPNCPSINARQLVRTNSFKHTTEERKVLCESLNSSASNSQYSLTGLTSCSSPASPPVANPAAPPQPLWRLLPLRDLDAPVGSFIQTSVLPVIGSRTLKFQPEDEQFPRLVAVNGEESLRNCFEYFEELNMDYHKKFFRHLGISDNTIKAKEGLPYEDRIHALLNVWIEKAGSEASLNDLLQVLLNLGQCRTAEVIKEKAVHHRHYRCEG</sequence>
<dbReference type="InterPro" id="IPR001368">
    <property type="entry name" value="TNFR/NGFR_Cys_rich_reg"/>
</dbReference>
<keyword evidence="6 9" id="KW-1015">Disulfide bond</keyword>
<dbReference type="Gene3D" id="1.10.533.10">
    <property type="entry name" value="Death Domain, Fas"/>
    <property type="match status" value="1"/>
</dbReference>
<dbReference type="Proteomes" id="UP000324091">
    <property type="component" value="Chromosome 5"/>
</dbReference>
<organism evidence="14 15">
    <name type="scientific">Takifugu flavidus</name>
    <name type="common">sansaifugu</name>
    <dbReference type="NCBI Taxonomy" id="433684"/>
    <lineage>
        <taxon>Eukaryota</taxon>
        <taxon>Metazoa</taxon>
        <taxon>Chordata</taxon>
        <taxon>Craniata</taxon>
        <taxon>Vertebrata</taxon>
        <taxon>Euteleostomi</taxon>
        <taxon>Actinopterygii</taxon>
        <taxon>Neopterygii</taxon>
        <taxon>Teleostei</taxon>
        <taxon>Neoteleostei</taxon>
        <taxon>Acanthomorphata</taxon>
        <taxon>Eupercaria</taxon>
        <taxon>Tetraodontiformes</taxon>
        <taxon>Tetradontoidea</taxon>
        <taxon>Tetraodontidae</taxon>
        <taxon>Takifugu</taxon>
    </lineage>
</organism>
<feature type="domain" description="TNFR-Cys" evidence="13">
    <location>
        <begin position="119"/>
        <end position="159"/>
    </location>
</feature>
<evidence type="ECO:0008006" key="16">
    <source>
        <dbReference type="Google" id="ProtNLM"/>
    </source>
</evidence>
<feature type="disulfide bond" evidence="9">
    <location>
        <begin position="100"/>
        <end position="118"/>
    </location>
</feature>
<feature type="disulfide bond" evidence="9">
    <location>
        <begin position="79"/>
        <end position="94"/>
    </location>
</feature>
<dbReference type="GO" id="GO:0004888">
    <property type="term" value="F:transmembrane signaling receptor activity"/>
    <property type="evidence" value="ECO:0007669"/>
    <property type="project" value="UniProtKB-ARBA"/>
</dbReference>
<evidence type="ECO:0000313" key="15">
    <source>
        <dbReference type="Proteomes" id="UP000324091"/>
    </source>
</evidence>
<feature type="disulfide bond" evidence="9">
    <location>
        <begin position="120"/>
        <end position="135"/>
    </location>
</feature>
<name>A0A5C6N1B0_9TELE</name>
<dbReference type="SMART" id="SM00208">
    <property type="entry name" value="TNFR"/>
    <property type="match status" value="3"/>
</dbReference>
<dbReference type="Pfam" id="PF00020">
    <property type="entry name" value="TNFR_c6"/>
    <property type="match status" value="2"/>
</dbReference>
<dbReference type="GO" id="GO:0009986">
    <property type="term" value="C:cell surface"/>
    <property type="evidence" value="ECO:0007669"/>
    <property type="project" value="TreeGrafter"/>
</dbReference>
<feature type="signal peptide" evidence="11">
    <location>
        <begin position="1"/>
        <end position="22"/>
    </location>
</feature>
<evidence type="ECO:0000256" key="6">
    <source>
        <dbReference type="ARBA" id="ARBA00023157"/>
    </source>
</evidence>
<dbReference type="InterPro" id="IPR011029">
    <property type="entry name" value="DEATH-like_dom_sf"/>
</dbReference>
<evidence type="ECO:0000259" key="13">
    <source>
        <dbReference type="PROSITE" id="PS50050"/>
    </source>
</evidence>
<evidence type="ECO:0000256" key="3">
    <source>
        <dbReference type="ARBA" id="ARBA00022729"/>
    </source>
</evidence>
<dbReference type="EMBL" id="RHFK02000018">
    <property type="protein sequence ID" value="TWW60865.1"/>
    <property type="molecule type" value="Genomic_DNA"/>
</dbReference>
<evidence type="ECO:0000256" key="8">
    <source>
        <dbReference type="ARBA" id="ARBA00023180"/>
    </source>
</evidence>
<dbReference type="PANTHER" id="PTHR46330">
    <property type="entry name" value="TUMOR NECROSIS FACTOR RECEPTOR SUPERFAMILY MEMBER 10B"/>
    <property type="match status" value="1"/>
</dbReference>
<evidence type="ECO:0000256" key="9">
    <source>
        <dbReference type="PROSITE-ProRule" id="PRU00206"/>
    </source>
</evidence>
<feature type="transmembrane region" description="Helical" evidence="10">
    <location>
        <begin position="171"/>
        <end position="197"/>
    </location>
</feature>
<keyword evidence="8" id="KW-0325">Glycoprotein</keyword>
<evidence type="ECO:0000313" key="14">
    <source>
        <dbReference type="EMBL" id="TWW60865.1"/>
    </source>
</evidence>
<keyword evidence="4" id="KW-0677">Repeat</keyword>
<reference evidence="14 15" key="1">
    <citation type="submission" date="2019-04" db="EMBL/GenBank/DDBJ databases">
        <title>Chromosome genome assembly for Takifugu flavidus.</title>
        <authorList>
            <person name="Xiao S."/>
        </authorList>
    </citation>
    <scope>NUCLEOTIDE SEQUENCE [LARGE SCALE GENOMIC DNA]</scope>
    <source>
        <strain evidence="14">HTHZ2018</strain>
        <tissue evidence="14">Muscle</tissue>
    </source>
</reference>
<dbReference type="InterPro" id="IPR000488">
    <property type="entry name" value="Death_dom"/>
</dbReference>
<protein>
    <recommendedName>
        <fullName evidence="16">Tumor necrosis factor receptor superfamily member 10B</fullName>
    </recommendedName>
</protein>
<feature type="domain" description="TNFR-Cys" evidence="13">
    <location>
        <begin position="78"/>
        <end position="118"/>
    </location>
</feature>
<feature type="disulfide bond" evidence="9">
    <location>
        <begin position="141"/>
        <end position="159"/>
    </location>
</feature>
<keyword evidence="2" id="KW-0053">Apoptosis</keyword>
<dbReference type="PANTHER" id="PTHR46330:SF6">
    <property type="entry name" value="HEMATOPOIETIC DEATH RECEPTOR-RELATED"/>
    <property type="match status" value="1"/>
</dbReference>
<evidence type="ECO:0000256" key="7">
    <source>
        <dbReference type="ARBA" id="ARBA00023170"/>
    </source>
</evidence>
<feature type="disulfide bond" evidence="9">
    <location>
        <begin position="97"/>
        <end position="110"/>
    </location>
</feature>
<comment type="caution">
    <text evidence="14">The sequence shown here is derived from an EMBL/GenBank/DDBJ whole genome shotgun (WGS) entry which is preliminary data.</text>
</comment>
<keyword evidence="10" id="KW-0812">Transmembrane</keyword>
<proteinExistence type="predicted"/>
<evidence type="ECO:0000256" key="10">
    <source>
        <dbReference type="SAM" id="Phobius"/>
    </source>
</evidence>
<dbReference type="Pfam" id="PF00531">
    <property type="entry name" value="Death"/>
    <property type="match status" value="1"/>
</dbReference>
<dbReference type="GO" id="GO:0005886">
    <property type="term" value="C:plasma membrane"/>
    <property type="evidence" value="ECO:0007669"/>
    <property type="project" value="TreeGrafter"/>
</dbReference>
<dbReference type="PROSITE" id="PS50017">
    <property type="entry name" value="DEATH_DOMAIN"/>
    <property type="match status" value="1"/>
</dbReference>
<feature type="domain" description="Death" evidence="12">
    <location>
        <begin position="350"/>
        <end position="415"/>
    </location>
</feature>
<evidence type="ECO:0000256" key="11">
    <source>
        <dbReference type="SAM" id="SignalP"/>
    </source>
</evidence>
<dbReference type="SUPFAM" id="SSF47986">
    <property type="entry name" value="DEATH domain"/>
    <property type="match status" value="1"/>
</dbReference>
<evidence type="ECO:0000256" key="4">
    <source>
        <dbReference type="ARBA" id="ARBA00022737"/>
    </source>
</evidence>
<dbReference type="Gene3D" id="2.10.50.10">
    <property type="entry name" value="Tumor Necrosis Factor Receptor, subunit A, domain 2"/>
    <property type="match status" value="2"/>
</dbReference>
<evidence type="ECO:0000256" key="2">
    <source>
        <dbReference type="ARBA" id="ARBA00022703"/>
    </source>
</evidence>
<comment type="subcellular location">
    <subcellularLocation>
        <location evidence="1">Membrane</location>
    </subcellularLocation>
</comment>
<feature type="disulfide bond" evidence="9">
    <location>
        <begin position="138"/>
        <end position="151"/>
    </location>
</feature>
<keyword evidence="3 11" id="KW-0732">Signal</keyword>
<dbReference type="PROSITE" id="PS50050">
    <property type="entry name" value="TNFR_NGFR_2"/>
    <property type="match status" value="2"/>
</dbReference>
<keyword evidence="5 10" id="KW-0472">Membrane</keyword>
<keyword evidence="15" id="KW-1185">Reference proteome</keyword>
<dbReference type="SUPFAM" id="SSF57586">
    <property type="entry name" value="TNF receptor-like"/>
    <property type="match status" value="2"/>
</dbReference>
<feature type="repeat" description="TNFR-Cys" evidence="9">
    <location>
        <begin position="78"/>
        <end position="118"/>
    </location>
</feature>
<evidence type="ECO:0000259" key="12">
    <source>
        <dbReference type="PROSITE" id="PS50017"/>
    </source>
</evidence>
<evidence type="ECO:0000256" key="1">
    <source>
        <dbReference type="ARBA" id="ARBA00004370"/>
    </source>
</evidence>